<dbReference type="AlphaFoldDB" id="A0A6J4IML6"/>
<comment type="subcellular location">
    <subcellularLocation>
        <location evidence="5">Cytoplasm</location>
    </subcellularLocation>
</comment>
<dbReference type="GO" id="GO:0000967">
    <property type="term" value="P:rRNA 5'-end processing"/>
    <property type="evidence" value="ECO:0007669"/>
    <property type="project" value="UniProtKB-UniRule"/>
</dbReference>
<evidence type="ECO:0000259" key="6">
    <source>
        <dbReference type="SMART" id="SM00732"/>
    </source>
</evidence>
<protein>
    <recommendedName>
        <fullName evidence="5">Putative pre-16S rRNA nuclease</fullName>
        <ecNumber evidence="5">3.1.-.-</ecNumber>
    </recommendedName>
</protein>
<dbReference type="Pfam" id="PF03652">
    <property type="entry name" value="RuvX"/>
    <property type="match status" value="1"/>
</dbReference>
<comment type="function">
    <text evidence="5">Could be a nuclease involved in processing of the 5'-end of pre-16S rRNA.</text>
</comment>
<evidence type="ECO:0000313" key="7">
    <source>
        <dbReference type="EMBL" id="CAA9256700.1"/>
    </source>
</evidence>
<dbReference type="PANTHER" id="PTHR33317">
    <property type="entry name" value="POLYNUCLEOTIDYL TRANSFERASE, RIBONUCLEASE H-LIKE SUPERFAMILY PROTEIN"/>
    <property type="match status" value="1"/>
</dbReference>
<dbReference type="HAMAP" id="MF_00651">
    <property type="entry name" value="Nuclease_YqgF"/>
    <property type="match status" value="1"/>
</dbReference>
<dbReference type="InterPro" id="IPR006641">
    <property type="entry name" value="YqgF/RNaseH-like_dom"/>
</dbReference>
<proteinExistence type="inferred from homology"/>
<dbReference type="GO" id="GO:0016788">
    <property type="term" value="F:hydrolase activity, acting on ester bonds"/>
    <property type="evidence" value="ECO:0007669"/>
    <property type="project" value="UniProtKB-UniRule"/>
</dbReference>
<keyword evidence="1 5" id="KW-0963">Cytoplasm</keyword>
<reference evidence="7" key="1">
    <citation type="submission" date="2020-02" db="EMBL/GenBank/DDBJ databases">
        <authorList>
            <person name="Meier V. D."/>
        </authorList>
    </citation>
    <scope>NUCLEOTIDE SEQUENCE</scope>
    <source>
        <strain evidence="7">AVDCRST_MAG20</strain>
    </source>
</reference>
<gene>
    <name evidence="7" type="ORF">AVDCRST_MAG20-2417</name>
</gene>
<evidence type="ECO:0000256" key="2">
    <source>
        <dbReference type="ARBA" id="ARBA00022517"/>
    </source>
</evidence>
<dbReference type="InterPro" id="IPR037027">
    <property type="entry name" value="YqgF/RNaseH-like_dom_sf"/>
</dbReference>
<dbReference type="GO" id="GO:0005829">
    <property type="term" value="C:cytosol"/>
    <property type="evidence" value="ECO:0007669"/>
    <property type="project" value="TreeGrafter"/>
</dbReference>
<keyword evidence="2 5" id="KW-0690">Ribosome biogenesis</keyword>
<comment type="similarity">
    <text evidence="5">Belongs to the YqgF HJR family.</text>
</comment>
<dbReference type="SMART" id="SM00732">
    <property type="entry name" value="YqgFc"/>
    <property type="match status" value="1"/>
</dbReference>
<dbReference type="EMBL" id="CADCSY010000115">
    <property type="protein sequence ID" value="CAA9256700.1"/>
    <property type="molecule type" value="Genomic_DNA"/>
</dbReference>
<evidence type="ECO:0000256" key="5">
    <source>
        <dbReference type="HAMAP-Rule" id="MF_00651"/>
    </source>
</evidence>
<dbReference type="PANTHER" id="PTHR33317:SF4">
    <property type="entry name" value="POLYNUCLEOTIDYL TRANSFERASE, RIBONUCLEASE H-LIKE SUPERFAMILY PROTEIN"/>
    <property type="match status" value="1"/>
</dbReference>
<dbReference type="InterPro" id="IPR005227">
    <property type="entry name" value="YqgF"/>
</dbReference>
<keyword evidence="3 5" id="KW-0540">Nuclease</keyword>
<dbReference type="GO" id="GO:0004518">
    <property type="term" value="F:nuclease activity"/>
    <property type="evidence" value="ECO:0007669"/>
    <property type="project" value="UniProtKB-KW"/>
</dbReference>
<dbReference type="SUPFAM" id="SSF53098">
    <property type="entry name" value="Ribonuclease H-like"/>
    <property type="match status" value="1"/>
</dbReference>
<name>A0A6J4IML6_9ACTN</name>
<dbReference type="CDD" id="cd16964">
    <property type="entry name" value="YqgF"/>
    <property type="match status" value="1"/>
</dbReference>
<dbReference type="Gene3D" id="3.30.420.140">
    <property type="entry name" value="YqgF/RNase H-like domain"/>
    <property type="match status" value="1"/>
</dbReference>
<dbReference type="NCBIfam" id="TIGR00250">
    <property type="entry name" value="RNAse_H_YqgF"/>
    <property type="match status" value="1"/>
</dbReference>
<evidence type="ECO:0000256" key="1">
    <source>
        <dbReference type="ARBA" id="ARBA00022490"/>
    </source>
</evidence>
<evidence type="ECO:0000256" key="3">
    <source>
        <dbReference type="ARBA" id="ARBA00022722"/>
    </source>
</evidence>
<keyword evidence="4 5" id="KW-0378">Hydrolase</keyword>
<evidence type="ECO:0000256" key="4">
    <source>
        <dbReference type="ARBA" id="ARBA00022801"/>
    </source>
</evidence>
<dbReference type="InterPro" id="IPR012337">
    <property type="entry name" value="RNaseH-like_sf"/>
</dbReference>
<accession>A0A6J4IML6</accession>
<dbReference type="EC" id="3.1.-.-" evidence="5"/>
<sequence>MRVVGLDLGQARIGVAVSDPSGVVATPHSVLARTGSRAADHRAVAAVVEEYEAELLVVGLPRSLDGSLGRAATSTLAEVDELATALSVPVETVDERLTTVSAERSLRDLQVKGKARRAVVDQVAAAILLQVWLDARPLGEGRREGDREGDRHRG</sequence>
<feature type="domain" description="YqgF/RNase H-like" evidence="6">
    <location>
        <begin position="1"/>
        <end position="102"/>
    </location>
</feature>
<organism evidence="7">
    <name type="scientific">uncultured Acidimicrobiales bacterium</name>
    <dbReference type="NCBI Taxonomy" id="310071"/>
    <lineage>
        <taxon>Bacteria</taxon>
        <taxon>Bacillati</taxon>
        <taxon>Actinomycetota</taxon>
        <taxon>Acidimicrobiia</taxon>
        <taxon>Acidimicrobiales</taxon>
        <taxon>environmental samples</taxon>
    </lineage>
</organism>